<feature type="transmembrane region" description="Helical" evidence="8">
    <location>
        <begin position="181"/>
        <end position="203"/>
    </location>
</feature>
<dbReference type="Pfam" id="PF04403">
    <property type="entry name" value="PqiA"/>
    <property type="match status" value="2"/>
</dbReference>
<organism evidence="9 10">
    <name type="scientific">Oceanisphaera pacifica</name>
    <dbReference type="NCBI Taxonomy" id="2818389"/>
    <lineage>
        <taxon>Bacteria</taxon>
        <taxon>Pseudomonadati</taxon>
        <taxon>Pseudomonadota</taxon>
        <taxon>Gammaproteobacteria</taxon>
        <taxon>Aeromonadales</taxon>
        <taxon>Aeromonadaceae</taxon>
        <taxon>Oceanisphaera</taxon>
    </lineage>
</organism>
<name>A0ABS3NFZ4_9GAMM</name>
<dbReference type="EMBL" id="JAGDFX010000007">
    <property type="protein sequence ID" value="MBO1519503.1"/>
    <property type="molecule type" value="Genomic_DNA"/>
</dbReference>
<evidence type="ECO:0000256" key="3">
    <source>
        <dbReference type="ARBA" id="ARBA00022475"/>
    </source>
</evidence>
<comment type="subcellular location">
    <subcellularLocation>
        <location evidence="1">Cell inner membrane</location>
        <topology evidence="1">Multi-pass membrane protein</topology>
    </subcellularLocation>
</comment>
<evidence type="ECO:0000313" key="9">
    <source>
        <dbReference type="EMBL" id="MBO1519503.1"/>
    </source>
</evidence>
<feature type="transmembrane region" description="Helical" evidence="8">
    <location>
        <begin position="399"/>
        <end position="418"/>
    </location>
</feature>
<feature type="transmembrane region" description="Helical" evidence="8">
    <location>
        <begin position="350"/>
        <end position="378"/>
    </location>
</feature>
<keyword evidence="7 8" id="KW-0472">Membrane</keyword>
<comment type="similarity">
    <text evidence="2">Belongs to the PqiA family.</text>
</comment>
<proteinExistence type="inferred from homology"/>
<comment type="caution">
    <text evidence="9">The sequence shown here is derived from an EMBL/GenBank/DDBJ whole genome shotgun (WGS) entry which is preliminary data.</text>
</comment>
<evidence type="ECO:0000256" key="8">
    <source>
        <dbReference type="SAM" id="Phobius"/>
    </source>
</evidence>
<evidence type="ECO:0000256" key="7">
    <source>
        <dbReference type="ARBA" id="ARBA00023136"/>
    </source>
</evidence>
<dbReference type="Proteomes" id="UP000664882">
    <property type="component" value="Unassembled WGS sequence"/>
</dbReference>
<feature type="transmembrane region" description="Helical" evidence="8">
    <location>
        <begin position="430"/>
        <end position="449"/>
    </location>
</feature>
<evidence type="ECO:0000256" key="4">
    <source>
        <dbReference type="ARBA" id="ARBA00022519"/>
    </source>
</evidence>
<keyword evidence="6 8" id="KW-1133">Transmembrane helix</keyword>
<evidence type="ECO:0000256" key="6">
    <source>
        <dbReference type="ARBA" id="ARBA00022989"/>
    </source>
</evidence>
<evidence type="ECO:0000256" key="2">
    <source>
        <dbReference type="ARBA" id="ARBA00007555"/>
    </source>
</evidence>
<reference evidence="9 10" key="1">
    <citation type="submission" date="2021-03" db="EMBL/GenBank/DDBJ databases">
        <title>Oceanisphaera sp. nov., isolated from the intestine.</title>
        <authorList>
            <person name="Zhao L.-H."/>
            <person name="Shi L.-F."/>
        </authorList>
    </citation>
    <scope>NUCLEOTIDE SEQUENCE [LARGE SCALE GENOMIC DNA]</scope>
    <source>
        <strain evidence="9 10">DM8</strain>
    </source>
</reference>
<accession>A0ABS3NFZ4</accession>
<keyword evidence="5 8" id="KW-0812">Transmembrane</keyword>
<keyword evidence="3" id="KW-1003">Cell membrane</keyword>
<evidence type="ECO:0000313" key="10">
    <source>
        <dbReference type="Proteomes" id="UP000664882"/>
    </source>
</evidence>
<dbReference type="PANTHER" id="PTHR30462:SF3">
    <property type="entry name" value="INTERMEMBRANE TRANSPORT PROTEIN PQIA"/>
    <property type="match status" value="1"/>
</dbReference>
<dbReference type="InterPro" id="IPR005219">
    <property type="entry name" value="PqiA-like_proteobact"/>
</dbReference>
<evidence type="ECO:0000256" key="1">
    <source>
        <dbReference type="ARBA" id="ARBA00004429"/>
    </source>
</evidence>
<protein>
    <submittedName>
        <fullName evidence="9">Paraquat-inducible protein A</fullName>
    </submittedName>
</protein>
<feature type="transmembrane region" description="Helical" evidence="8">
    <location>
        <begin position="16"/>
        <end position="35"/>
    </location>
</feature>
<feature type="transmembrane region" description="Helical" evidence="8">
    <location>
        <begin position="305"/>
        <end position="330"/>
    </location>
</feature>
<dbReference type="InterPro" id="IPR007498">
    <property type="entry name" value="PqiA-like"/>
</dbReference>
<gene>
    <name evidence="9" type="ORF">J3U76_07680</name>
</gene>
<feature type="transmembrane region" description="Helical" evidence="8">
    <location>
        <begin position="209"/>
        <end position="227"/>
    </location>
</feature>
<dbReference type="PANTHER" id="PTHR30462">
    <property type="entry name" value="INTERMEMBRANE TRANSPORT PROTEIN PQIB-RELATED"/>
    <property type="match status" value="1"/>
</dbReference>
<keyword evidence="10" id="KW-1185">Reference proteome</keyword>
<feature type="transmembrane region" description="Helical" evidence="8">
    <location>
        <begin position="89"/>
        <end position="115"/>
    </location>
</feature>
<sequence>MSLGSVKTFVLSSTHWYYLLTNALIVELSLFETVIPKPINRVSRRRLRVCSECDLLLALPPLKTGEKAECPRCKHTLVRRQSNPAERSLALAVATLIALALSVAFPFLSFNISGIGNRIELTETASTLISLHQPLVALSVLLTVIILPTVYLLSLLWLCIGITRGKPLPNSQLIARTLGYVTPWMMADVFVIGTLVSLIKIVGMADIELGLSFWTFCTYALLLLLTTQSIDRDWLWLALNSAPKAPNSVQIGQSASAQGLAGCHTCGLVNRLSEATCTVRKHPYRCLRCNEPLHPFNTINNQTTLALLAAAAIMYFPANLYPIMITTSLGDSQASTILGGVLLFFKNGDWPIAIIILTASIIVPVSKMLALLWLCYIVKQPASALSPLARVRLYRITEFIGRWSMVDVFVVAILVALIRNGSLMSVEPGAGALSFTVVVVLTMLAAIMFDPRAIWLSARTTTVNSSSLHTSLSKEDPHV</sequence>
<keyword evidence="4" id="KW-0997">Cell inner membrane</keyword>
<dbReference type="NCBIfam" id="TIGR00155">
    <property type="entry name" value="pqiA_fam"/>
    <property type="match status" value="1"/>
</dbReference>
<dbReference type="InterPro" id="IPR051800">
    <property type="entry name" value="PqiA-PqiB_transport"/>
</dbReference>
<feature type="transmembrane region" description="Helical" evidence="8">
    <location>
        <begin position="135"/>
        <end position="160"/>
    </location>
</feature>
<evidence type="ECO:0000256" key="5">
    <source>
        <dbReference type="ARBA" id="ARBA00022692"/>
    </source>
</evidence>